<dbReference type="SUPFAM" id="SSF53597">
    <property type="entry name" value="Dihydrofolate reductase-like"/>
    <property type="match status" value="1"/>
</dbReference>
<evidence type="ECO:0000259" key="10">
    <source>
        <dbReference type="PROSITE" id="PS51330"/>
    </source>
</evidence>
<dbReference type="GO" id="GO:0006730">
    <property type="term" value="P:one-carbon metabolic process"/>
    <property type="evidence" value="ECO:0007669"/>
    <property type="project" value="UniProtKB-KW"/>
</dbReference>
<gene>
    <name evidence="11" type="ORF">EEL30_21160</name>
</gene>
<dbReference type="GO" id="GO:0046452">
    <property type="term" value="P:dihydrofolate metabolic process"/>
    <property type="evidence" value="ECO:0007669"/>
    <property type="project" value="TreeGrafter"/>
</dbReference>
<keyword evidence="5 8" id="KW-0521">NADP</keyword>
<evidence type="ECO:0000256" key="7">
    <source>
        <dbReference type="ARBA" id="ARBA00025067"/>
    </source>
</evidence>
<dbReference type="CDD" id="cd00209">
    <property type="entry name" value="DHFR"/>
    <property type="match status" value="1"/>
</dbReference>
<evidence type="ECO:0000256" key="8">
    <source>
        <dbReference type="PIRNR" id="PIRNR000194"/>
    </source>
</evidence>
<evidence type="ECO:0000256" key="1">
    <source>
        <dbReference type="ARBA" id="ARBA00004903"/>
    </source>
</evidence>
<proteinExistence type="inferred from homology"/>
<evidence type="ECO:0000256" key="4">
    <source>
        <dbReference type="ARBA" id="ARBA00022563"/>
    </source>
</evidence>
<dbReference type="Pfam" id="PF00186">
    <property type="entry name" value="DHFR_1"/>
    <property type="match status" value="1"/>
</dbReference>
<reference evidence="11 12" key="1">
    <citation type="submission" date="2018-11" db="EMBL/GenBank/DDBJ databases">
        <title>Phylogenetic determinants of toxin gene distribution in genomes of Brevibacillus laterosporus.</title>
        <authorList>
            <person name="Glare T.R."/>
            <person name="Durrant A."/>
            <person name="Berry C."/>
            <person name="Palma L."/>
            <person name="Ormskirk M."/>
            <person name="Cox M.O."/>
        </authorList>
    </citation>
    <scope>NUCLEOTIDE SEQUENCE [LARGE SCALE GENOMIC DNA]</scope>
    <source>
        <strain evidence="11 12">1821L</strain>
    </source>
</reference>
<dbReference type="AlphaFoldDB" id="A0A518VC53"/>
<dbReference type="OrthoDB" id="9804315at2"/>
<dbReference type="InterPro" id="IPR001796">
    <property type="entry name" value="DHFR_dom"/>
</dbReference>
<accession>A0A518VC53</accession>
<dbReference type="UniPathway" id="UPA00077">
    <property type="reaction ID" value="UER00158"/>
</dbReference>
<evidence type="ECO:0000256" key="6">
    <source>
        <dbReference type="ARBA" id="ARBA00023002"/>
    </source>
</evidence>
<protein>
    <recommendedName>
        <fullName evidence="3 8">Dihydrofolate reductase</fullName>
        <ecNumber evidence="3 8">1.5.1.3</ecNumber>
    </recommendedName>
</protein>
<dbReference type="GO" id="GO:0004146">
    <property type="term" value="F:dihydrofolate reductase activity"/>
    <property type="evidence" value="ECO:0007669"/>
    <property type="project" value="UniProtKB-EC"/>
</dbReference>
<dbReference type="InterPro" id="IPR024072">
    <property type="entry name" value="DHFR-like_dom_sf"/>
</dbReference>
<dbReference type="PRINTS" id="PR00070">
    <property type="entry name" value="DHFR"/>
</dbReference>
<dbReference type="Gene3D" id="3.40.430.10">
    <property type="entry name" value="Dihydrofolate Reductase, subunit A"/>
    <property type="match status" value="1"/>
</dbReference>
<dbReference type="PROSITE" id="PS51330">
    <property type="entry name" value="DHFR_2"/>
    <property type="match status" value="1"/>
</dbReference>
<keyword evidence="6 8" id="KW-0560">Oxidoreductase</keyword>
<evidence type="ECO:0000256" key="3">
    <source>
        <dbReference type="ARBA" id="ARBA00012856"/>
    </source>
</evidence>
<evidence type="ECO:0000313" key="11">
    <source>
        <dbReference type="EMBL" id="QDX94564.1"/>
    </source>
</evidence>
<evidence type="ECO:0000256" key="5">
    <source>
        <dbReference type="ARBA" id="ARBA00022857"/>
    </source>
</evidence>
<comment type="function">
    <text evidence="7 8">Key enzyme in folate metabolism. Catalyzes an essential reaction for de novo glycine and purine synthesis, and for DNA precursor synthesis.</text>
</comment>
<dbReference type="InterPro" id="IPR017925">
    <property type="entry name" value="DHFR_CS"/>
</dbReference>
<comment type="catalytic activity">
    <reaction evidence="8">
        <text>(6S)-5,6,7,8-tetrahydrofolate + NADP(+) = 7,8-dihydrofolate + NADPH + H(+)</text>
        <dbReference type="Rhea" id="RHEA:15009"/>
        <dbReference type="ChEBI" id="CHEBI:15378"/>
        <dbReference type="ChEBI" id="CHEBI:57451"/>
        <dbReference type="ChEBI" id="CHEBI:57453"/>
        <dbReference type="ChEBI" id="CHEBI:57783"/>
        <dbReference type="ChEBI" id="CHEBI:58349"/>
        <dbReference type="EC" id="1.5.1.3"/>
    </reaction>
</comment>
<dbReference type="PIRSF" id="PIRSF000194">
    <property type="entry name" value="DHFR"/>
    <property type="match status" value="1"/>
</dbReference>
<name>A0A518VC53_BRELA</name>
<sequence length="172" mass="19765">MLSSIFAMGKNRVIGQDNQLPWRLPEDLKYFRRITTGHAVIMGRKTHESIGKPLPNRRNIVLTTQTNYQADGCEIAHSIEDVLALVDSTEEAFIIGGAEIYKLLLPYTNKMYITQIQQEFKGDAFFPTFDESEWVLTERAPGVQNDENPYKYEFQIYVRSVLNCKESEKSGH</sequence>
<dbReference type="InterPro" id="IPR012259">
    <property type="entry name" value="DHFR"/>
</dbReference>
<keyword evidence="4 8" id="KW-0554">One-carbon metabolism</keyword>
<dbReference type="EC" id="1.5.1.3" evidence="3 8"/>
<dbReference type="PANTHER" id="PTHR48069">
    <property type="entry name" value="DIHYDROFOLATE REDUCTASE"/>
    <property type="match status" value="1"/>
</dbReference>
<comment type="pathway">
    <text evidence="1 8">Cofactor biosynthesis; tetrahydrofolate biosynthesis; 5,6,7,8-tetrahydrofolate from 7,8-dihydrofolate: step 1/1.</text>
</comment>
<dbReference type="GO" id="GO:0046655">
    <property type="term" value="P:folic acid metabolic process"/>
    <property type="evidence" value="ECO:0007669"/>
    <property type="project" value="TreeGrafter"/>
</dbReference>
<feature type="domain" description="DHFR" evidence="10">
    <location>
        <begin position="1"/>
        <end position="159"/>
    </location>
</feature>
<evidence type="ECO:0000256" key="2">
    <source>
        <dbReference type="ARBA" id="ARBA00009539"/>
    </source>
</evidence>
<dbReference type="GO" id="GO:0070401">
    <property type="term" value="F:NADP+ binding"/>
    <property type="evidence" value="ECO:0007669"/>
    <property type="project" value="UniProtKB-ARBA"/>
</dbReference>
<dbReference type="EMBL" id="CP033464">
    <property type="protein sequence ID" value="QDX94564.1"/>
    <property type="molecule type" value="Genomic_DNA"/>
</dbReference>
<evidence type="ECO:0000256" key="9">
    <source>
        <dbReference type="RuleBase" id="RU004474"/>
    </source>
</evidence>
<keyword evidence="12" id="KW-1185">Reference proteome</keyword>
<comment type="similarity">
    <text evidence="2 8 9">Belongs to the dihydrofolate reductase family.</text>
</comment>
<dbReference type="FunFam" id="3.40.430.10:FF:000001">
    <property type="entry name" value="Dihydrofolate reductase"/>
    <property type="match status" value="1"/>
</dbReference>
<organism evidence="11 12">
    <name type="scientific">Brevibacillus laterosporus</name>
    <name type="common">Bacillus laterosporus</name>
    <dbReference type="NCBI Taxonomy" id="1465"/>
    <lineage>
        <taxon>Bacteria</taxon>
        <taxon>Bacillati</taxon>
        <taxon>Bacillota</taxon>
        <taxon>Bacilli</taxon>
        <taxon>Bacillales</taxon>
        <taxon>Paenibacillaceae</taxon>
        <taxon>Brevibacillus</taxon>
    </lineage>
</organism>
<dbReference type="GO" id="GO:0046654">
    <property type="term" value="P:tetrahydrofolate biosynthetic process"/>
    <property type="evidence" value="ECO:0007669"/>
    <property type="project" value="UniProtKB-UniPathway"/>
</dbReference>
<evidence type="ECO:0000313" key="12">
    <source>
        <dbReference type="Proteomes" id="UP000319432"/>
    </source>
</evidence>
<dbReference type="Proteomes" id="UP000319432">
    <property type="component" value="Chromosome"/>
</dbReference>
<dbReference type="GO" id="GO:0005829">
    <property type="term" value="C:cytosol"/>
    <property type="evidence" value="ECO:0007669"/>
    <property type="project" value="TreeGrafter"/>
</dbReference>
<dbReference type="PROSITE" id="PS00075">
    <property type="entry name" value="DHFR_1"/>
    <property type="match status" value="1"/>
</dbReference>
<dbReference type="PANTHER" id="PTHR48069:SF3">
    <property type="entry name" value="DIHYDROFOLATE REDUCTASE"/>
    <property type="match status" value="1"/>
</dbReference>